<sequence>MEMPSFIQQKRQEWDDMDPKFRYLLIGVTVIGTAFIIYQRIIHQAPAPSTAAALPAQVVPATAAAPGTPAPQQPGFNQNINVLPTSPRNQGLEDLTTQIDSLKQQVAALQRGQGTGNAGGGSTGYVHVVSQPTNAAAPAAASGADTASNNGLGKDLPASVSFDQPGSRAGKAGAGSPDGAAAPMDPPVPVAPARPMMVSDPVQKTSSADDANRRPDLVLPMYTGVEAVMLSGINARPSGSSGGAVGSVTSAIDVGAPFVSRVKGVAIMPNSWKASDLENCFIGGSATAVLSAERAYGIADHISCIFKNGDVYEAPMKAYALDVDGTLGLAGKVVNKQGAMLMQAALTGVAAGLGSALSPSSVPSYNTNVGSGSEQSFTYPSPSYLAGTAVGQGINHAATELSQFYLNFAKETFPVVEVTAGTRVTWILKEDIVLKKRTPKKDTDQ</sequence>
<dbReference type="RefSeq" id="WP_062085480.1">
    <property type="nucleotide sequence ID" value="NZ_FCOK02000015.1"/>
</dbReference>
<organism evidence="3 4">
    <name type="scientific">Caballeronia udeis</name>
    <dbReference type="NCBI Taxonomy" id="1232866"/>
    <lineage>
        <taxon>Bacteria</taxon>
        <taxon>Pseudomonadati</taxon>
        <taxon>Pseudomonadota</taxon>
        <taxon>Betaproteobacteria</taxon>
        <taxon>Burkholderiales</taxon>
        <taxon>Burkholderiaceae</taxon>
        <taxon>Caballeronia</taxon>
    </lineage>
</organism>
<evidence type="ECO:0000256" key="1">
    <source>
        <dbReference type="SAM" id="MobiDB-lite"/>
    </source>
</evidence>
<feature type="region of interest" description="Disordered" evidence="1">
    <location>
        <begin position="137"/>
        <end position="195"/>
    </location>
</feature>
<accession>A0A158GKI4</accession>
<dbReference type="OrthoDB" id="15544at2"/>
<feature type="transmembrane region" description="Helical" evidence="2">
    <location>
        <begin position="21"/>
        <end position="38"/>
    </location>
</feature>
<evidence type="ECO:0000256" key="2">
    <source>
        <dbReference type="SAM" id="Phobius"/>
    </source>
</evidence>
<dbReference type="CDD" id="cd16430">
    <property type="entry name" value="TraB"/>
    <property type="match status" value="1"/>
</dbReference>
<dbReference type="Proteomes" id="UP000054683">
    <property type="component" value="Unassembled WGS sequence"/>
</dbReference>
<proteinExistence type="predicted"/>
<dbReference type="Pfam" id="PF03743">
    <property type="entry name" value="TrbI"/>
    <property type="match status" value="1"/>
</dbReference>
<protein>
    <submittedName>
        <fullName evidence="3">TraB pilus assembly family protein</fullName>
    </submittedName>
</protein>
<gene>
    <name evidence="3" type="ORF">AWB69_02830</name>
</gene>
<dbReference type="EMBL" id="FCOK02000015">
    <property type="protein sequence ID" value="SAL32453.1"/>
    <property type="molecule type" value="Genomic_DNA"/>
</dbReference>
<feature type="compositionally biased region" description="Low complexity" evidence="1">
    <location>
        <begin position="174"/>
        <end position="183"/>
    </location>
</feature>
<evidence type="ECO:0000313" key="4">
    <source>
        <dbReference type="Proteomes" id="UP000054683"/>
    </source>
</evidence>
<reference evidence="3 4" key="1">
    <citation type="submission" date="2016-01" db="EMBL/GenBank/DDBJ databases">
        <authorList>
            <person name="Oliw E.H."/>
        </authorList>
    </citation>
    <scope>NUCLEOTIDE SEQUENCE [LARGE SCALE GENOMIC DNA]</scope>
    <source>
        <strain evidence="3">LMG 27134</strain>
    </source>
</reference>
<dbReference type="AlphaFoldDB" id="A0A158GKI4"/>
<evidence type="ECO:0000313" key="3">
    <source>
        <dbReference type="EMBL" id="SAL32453.1"/>
    </source>
</evidence>
<dbReference type="InterPro" id="IPR005498">
    <property type="entry name" value="T4SS_VirB10/TraB/TrbI"/>
</dbReference>
<keyword evidence="2" id="KW-1133">Transmembrane helix</keyword>
<feature type="compositionally biased region" description="Low complexity" evidence="1">
    <location>
        <begin position="137"/>
        <end position="151"/>
    </location>
</feature>
<name>A0A158GKI4_9BURK</name>
<keyword evidence="2" id="KW-0472">Membrane</keyword>
<keyword evidence="2" id="KW-0812">Transmembrane</keyword>